<gene>
    <name evidence="3" type="ORF">COW36_13785</name>
</gene>
<dbReference type="GO" id="GO:0051607">
    <property type="term" value="P:defense response to virus"/>
    <property type="evidence" value="ECO:0007669"/>
    <property type="project" value="UniProtKB-KW"/>
</dbReference>
<dbReference type="PANTHER" id="PTHR36700:SF1">
    <property type="entry name" value="CRISPR SYSTEM CMR SUBUNIT CMR4"/>
    <property type="match status" value="1"/>
</dbReference>
<keyword evidence="1" id="KW-0051">Antiviral defense</keyword>
<evidence type="ECO:0000259" key="2">
    <source>
        <dbReference type="Pfam" id="PF03787"/>
    </source>
</evidence>
<organism evidence="3 4">
    <name type="scientific">bacterium (Candidatus Blackallbacteria) CG17_big_fil_post_rev_8_21_14_2_50_48_46</name>
    <dbReference type="NCBI Taxonomy" id="2014261"/>
    <lineage>
        <taxon>Bacteria</taxon>
        <taxon>Candidatus Blackallbacteria</taxon>
    </lineage>
</organism>
<dbReference type="AlphaFoldDB" id="A0A2M7G313"/>
<comment type="caution">
    <text evidence="3">The sequence shown here is derived from an EMBL/GenBank/DDBJ whole genome shotgun (WGS) entry which is preliminary data.</text>
</comment>
<dbReference type="EMBL" id="PFFQ01000039">
    <property type="protein sequence ID" value="PIW16199.1"/>
    <property type="molecule type" value="Genomic_DNA"/>
</dbReference>
<reference evidence="3 4" key="1">
    <citation type="submission" date="2017-09" db="EMBL/GenBank/DDBJ databases">
        <title>Depth-based differentiation of microbial function through sediment-hosted aquifers and enrichment of novel symbionts in the deep terrestrial subsurface.</title>
        <authorList>
            <person name="Probst A.J."/>
            <person name="Ladd B."/>
            <person name="Jarett J.K."/>
            <person name="Geller-Mcgrath D.E."/>
            <person name="Sieber C.M."/>
            <person name="Emerson J.B."/>
            <person name="Anantharaman K."/>
            <person name="Thomas B.C."/>
            <person name="Malmstrom R."/>
            <person name="Stieglmeier M."/>
            <person name="Klingl A."/>
            <person name="Woyke T."/>
            <person name="Ryan C.M."/>
            <person name="Banfield J.F."/>
        </authorList>
    </citation>
    <scope>NUCLEOTIDE SEQUENCE [LARGE SCALE GENOMIC DNA]</scope>
    <source>
        <strain evidence="3">CG17_big_fil_post_rev_8_21_14_2_50_48_46</strain>
    </source>
</reference>
<dbReference type="PANTHER" id="PTHR36700">
    <property type="entry name" value="CRISPR SYSTEM CMR SUBUNIT CMR4"/>
    <property type="match status" value="1"/>
</dbReference>
<dbReference type="Pfam" id="PF03787">
    <property type="entry name" value="RAMPs"/>
    <property type="match status" value="1"/>
</dbReference>
<protein>
    <recommendedName>
        <fullName evidence="2">CRISPR type III-associated protein domain-containing protein</fullName>
    </recommendedName>
</protein>
<accession>A0A2M7G313</accession>
<sequence length="295" mass="32378">MTLLPVRIERNPTMSEQHTLLLQTLTSLHAGSGKTQATLLNSLLRDSDTGLPQISASTVKGALRKKIRDNFYPELQAQENWKSAANQDSRLISIFGVKEEPESAGVEFQSAQLLALALRSAKNIWCLVCSPSTLQAFAQSLGQELPALPVPEKNQVFCAQKSPLLLEPNSLVIEDLEFQVKGDWAEGLTWLEKTLPEGSVRTVMNRMVLVSDPCLKMLAQSKTEIMDFPGTQKQAQEVEFLPAESILYSPIKTAEHHPALKNLSEHCPAYISLGAYQTLGKGLCAVTLLSPQGEN</sequence>
<dbReference type="Proteomes" id="UP000231019">
    <property type="component" value="Unassembled WGS sequence"/>
</dbReference>
<proteinExistence type="predicted"/>
<evidence type="ECO:0000256" key="1">
    <source>
        <dbReference type="ARBA" id="ARBA00023118"/>
    </source>
</evidence>
<name>A0A2M7G313_9BACT</name>
<feature type="domain" description="CRISPR type III-associated protein" evidence="2">
    <location>
        <begin position="22"/>
        <end position="162"/>
    </location>
</feature>
<evidence type="ECO:0000313" key="4">
    <source>
        <dbReference type="Proteomes" id="UP000231019"/>
    </source>
</evidence>
<evidence type="ECO:0000313" key="3">
    <source>
        <dbReference type="EMBL" id="PIW16199.1"/>
    </source>
</evidence>
<dbReference type="InterPro" id="IPR013410">
    <property type="entry name" value="CRISPR-assoc_RAMP_Cmr4"/>
</dbReference>
<dbReference type="InterPro" id="IPR005537">
    <property type="entry name" value="RAMP_III_fam"/>
</dbReference>